<proteinExistence type="predicted"/>
<dbReference type="EMBL" id="CP036264">
    <property type="protein sequence ID" value="QEF97254.1"/>
    <property type="molecule type" value="Genomic_DNA"/>
</dbReference>
<dbReference type="KEGG" id="smam:Mal15_12930"/>
<name>A0A5B9MCC0_9BACT</name>
<dbReference type="GO" id="GO:0016989">
    <property type="term" value="F:sigma factor antagonist activity"/>
    <property type="evidence" value="ECO:0007669"/>
    <property type="project" value="TreeGrafter"/>
</dbReference>
<dbReference type="Gene3D" id="2.60.120.1440">
    <property type="match status" value="1"/>
</dbReference>
<dbReference type="InterPro" id="IPR006860">
    <property type="entry name" value="FecR"/>
</dbReference>
<keyword evidence="3" id="KW-1185">Reference proteome</keyword>
<accession>A0A5B9MCC0</accession>
<organism evidence="2 3">
    <name type="scientific">Stieleria maiorica</name>
    <dbReference type="NCBI Taxonomy" id="2795974"/>
    <lineage>
        <taxon>Bacteria</taxon>
        <taxon>Pseudomonadati</taxon>
        <taxon>Planctomycetota</taxon>
        <taxon>Planctomycetia</taxon>
        <taxon>Pirellulales</taxon>
        <taxon>Pirellulaceae</taxon>
        <taxon>Stieleria</taxon>
    </lineage>
</organism>
<evidence type="ECO:0000313" key="3">
    <source>
        <dbReference type="Proteomes" id="UP000321353"/>
    </source>
</evidence>
<evidence type="ECO:0000259" key="1">
    <source>
        <dbReference type="Pfam" id="PF04773"/>
    </source>
</evidence>
<dbReference type="InterPro" id="IPR012373">
    <property type="entry name" value="Ferrdict_sens_TM"/>
</dbReference>
<reference evidence="2 3" key="1">
    <citation type="submission" date="2019-02" db="EMBL/GenBank/DDBJ databases">
        <title>Planctomycetal bacteria perform biofilm scaping via a novel small molecule.</title>
        <authorList>
            <person name="Jeske O."/>
            <person name="Boedeker C."/>
            <person name="Wiegand S."/>
            <person name="Breitling P."/>
            <person name="Kallscheuer N."/>
            <person name="Jogler M."/>
            <person name="Rohde M."/>
            <person name="Petersen J."/>
            <person name="Medema M.H."/>
            <person name="Surup F."/>
            <person name="Jogler C."/>
        </authorList>
    </citation>
    <scope>NUCLEOTIDE SEQUENCE [LARGE SCALE GENOMIC DNA]</scope>
    <source>
        <strain evidence="2 3">Mal15</strain>
    </source>
</reference>
<dbReference type="PANTHER" id="PTHR30273:SF2">
    <property type="entry name" value="PROTEIN FECR"/>
    <property type="match status" value="1"/>
</dbReference>
<dbReference type="AlphaFoldDB" id="A0A5B9MCC0"/>
<feature type="domain" description="FecR protein" evidence="1">
    <location>
        <begin position="201"/>
        <end position="256"/>
    </location>
</feature>
<protein>
    <submittedName>
        <fullName evidence="2">FecR protein</fullName>
    </submittedName>
</protein>
<dbReference type="RefSeq" id="WP_147866963.1">
    <property type="nucleotide sequence ID" value="NZ_CP036264.1"/>
</dbReference>
<sequence length="500" mass="54287">MAEPEPSPDMNLLRQLTLQKCNGDLTEEGAERLSQLLVSSDLARRTYFELTTVHSQLDWDLGSVSDEVASLLKEQLEDADARLPSPSSADSTRPMVWMVAIAASILLMAAGAWWRLSRPGDGPGARIAQIDDADSKAAVLGSVTELVPQSRWSIGQSAVAEPNVFRQGDTVSLDAGGIKLSFRSGAVAILDAPVTVNMLSKDRVRLIRGGIMIDVPKGAQGVAVETASTEVIDIGTIYSVRLAGRKTEVVVFDGEVDLKSTTTPVAGTDQQLESKRRIHAGEAVQVGEDGTLSRIVSVQRSSIQGQREFDPTKLVIASVRDNNVRDDFYSFYEVVPGGMGEDAEAFVDRPHEWNGVDTGGMPAYLVGGDYIKTFNNDKVADDLQVDLTLQRPATLYVLLDNRVEPPDWLLATFEDTGDQIGIDEVPRTEEFTWERLDDNPQVGAGHSIDRNHSIYKRVVKQGGAVSLGPNGNVPTEHARREGLVNMYGVVAVPLDQPQVQ</sequence>
<dbReference type="PANTHER" id="PTHR30273">
    <property type="entry name" value="PERIPLASMIC SIGNAL SENSOR AND SIGMA FACTOR ACTIVATOR FECR-RELATED"/>
    <property type="match status" value="1"/>
</dbReference>
<dbReference type="Proteomes" id="UP000321353">
    <property type="component" value="Chromosome"/>
</dbReference>
<gene>
    <name evidence="2" type="ORF">Mal15_12930</name>
</gene>
<evidence type="ECO:0000313" key="2">
    <source>
        <dbReference type="EMBL" id="QEF97254.1"/>
    </source>
</evidence>
<dbReference type="Pfam" id="PF04773">
    <property type="entry name" value="FecR"/>
    <property type="match status" value="1"/>
</dbReference>